<dbReference type="EMBL" id="KZ679014">
    <property type="protein sequence ID" value="PSS13004.1"/>
    <property type="molecule type" value="Genomic_DNA"/>
</dbReference>
<dbReference type="Pfam" id="PF00132">
    <property type="entry name" value="Hexapep"/>
    <property type="match status" value="1"/>
</dbReference>
<dbReference type="PANTHER" id="PTHR13072:SF0">
    <property type="entry name" value="DYNACTIN SUBUNIT 6"/>
    <property type="match status" value="1"/>
</dbReference>
<evidence type="ECO:0000256" key="1">
    <source>
        <dbReference type="ARBA" id="ARBA00004245"/>
    </source>
</evidence>
<name>A0A2T3AWF1_AMORE</name>
<evidence type="ECO:0000313" key="7">
    <source>
        <dbReference type="EMBL" id="PSS13004.1"/>
    </source>
</evidence>
<evidence type="ECO:0000256" key="4">
    <source>
        <dbReference type="ARBA" id="ARBA00022490"/>
    </source>
</evidence>
<dbReference type="GO" id="GO:0007052">
    <property type="term" value="P:mitotic spindle organization"/>
    <property type="evidence" value="ECO:0007669"/>
    <property type="project" value="TreeGrafter"/>
</dbReference>
<dbReference type="GeneID" id="36574970"/>
<sequence>MASSKRVSIMPAPKPPFSCAPNIVIADNASLTGTHPISVGPQSVIHPRTKLNSTYAPITIGSSCIISERSMIGLQSAPSDYQTKGVVIGNGVVVEVGAVVEAMEIGEGCVIEVNARIGKGAVIGKHCKIGAMCEVAEGDVIGDFTVVYANGMRRVDRGGVEDLKLRMVGRQVEVLRKLIPSNPAKFQ</sequence>
<dbReference type="GO" id="GO:0070840">
    <property type="term" value="F:dynein complex binding"/>
    <property type="evidence" value="ECO:0007669"/>
    <property type="project" value="TreeGrafter"/>
</dbReference>
<dbReference type="Gene3D" id="2.160.10.10">
    <property type="entry name" value="Hexapeptide repeat proteins"/>
    <property type="match status" value="1"/>
</dbReference>
<gene>
    <name evidence="7" type="ORF">M430DRAFT_36203</name>
</gene>
<evidence type="ECO:0000256" key="2">
    <source>
        <dbReference type="ARBA" id="ARBA00007719"/>
    </source>
</evidence>
<keyword evidence="5" id="KW-0206">Cytoskeleton</keyword>
<reference evidence="7 8" key="1">
    <citation type="journal article" date="2018" name="New Phytol.">
        <title>Comparative genomics and transcriptomics depict ericoid mycorrhizal fungi as versatile saprotrophs and plant mutualists.</title>
        <authorList>
            <person name="Martino E."/>
            <person name="Morin E."/>
            <person name="Grelet G.A."/>
            <person name="Kuo A."/>
            <person name="Kohler A."/>
            <person name="Daghino S."/>
            <person name="Barry K.W."/>
            <person name="Cichocki N."/>
            <person name="Clum A."/>
            <person name="Dockter R.B."/>
            <person name="Hainaut M."/>
            <person name="Kuo R.C."/>
            <person name="LaButti K."/>
            <person name="Lindahl B.D."/>
            <person name="Lindquist E.A."/>
            <person name="Lipzen A."/>
            <person name="Khouja H.R."/>
            <person name="Magnuson J."/>
            <person name="Murat C."/>
            <person name="Ohm R.A."/>
            <person name="Singer S.W."/>
            <person name="Spatafora J.W."/>
            <person name="Wang M."/>
            <person name="Veneault-Fourrey C."/>
            <person name="Henrissat B."/>
            <person name="Grigoriev I.V."/>
            <person name="Martin F.M."/>
            <person name="Perotto S."/>
        </authorList>
    </citation>
    <scope>NUCLEOTIDE SEQUENCE [LARGE SCALE GENOMIC DNA]</scope>
    <source>
        <strain evidence="7 8">ATCC 22711</strain>
    </source>
</reference>
<accession>A0A2T3AWF1</accession>
<dbReference type="RefSeq" id="XP_024718995.1">
    <property type="nucleotide sequence ID" value="XM_024866889.1"/>
</dbReference>
<dbReference type="AlphaFoldDB" id="A0A2T3AWF1"/>
<dbReference type="GO" id="GO:0005869">
    <property type="term" value="C:dynactin complex"/>
    <property type="evidence" value="ECO:0007669"/>
    <property type="project" value="InterPro"/>
</dbReference>
<evidence type="ECO:0000256" key="6">
    <source>
        <dbReference type="ARBA" id="ARBA00034687"/>
    </source>
</evidence>
<protein>
    <recommendedName>
        <fullName evidence="3">Dynactin subunit 6</fullName>
    </recommendedName>
</protein>
<dbReference type="SUPFAM" id="SSF51161">
    <property type="entry name" value="Trimeric LpxA-like enzymes"/>
    <property type="match status" value="1"/>
</dbReference>
<dbReference type="InterPro" id="IPR001451">
    <property type="entry name" value="Hexapep"/>
</dbReference>
<dbReference type="STRING" id="857342.A0A2T3AWF1"/>
<keyword evidence="8" id="KW-1185">Reference proteome</keyword>
<evidence type="ECO:0000313" key="8">
    <source>
        <dbReference type="Proteomes" id="UP000241818"/>
    </source>
</evidence>
<keyword evidence="4" id="KW-0963">Cytoplasm</keyword>
<dbReference type="InterPro" id="IPR027777">
    <property type="entry name" value="DCTN6"/>
</dbReference>
<comment type="similarity">
    <text evidence="2">Belongs to the dynactin subunits 5/6 family. Dynactin subunit 6 subfamily.</text>
</comment>
<dbReference type="PANTHER" id="PTHR13072">
    <property type="entry name" value="DYNACTIN 6"/>
    <property type="match status" value="1"/>
</dbReference>
<dbReference type="InParanoid" id="A0A2T3AWF1"/>
<dbReference type="Proteomes" id="UP000241818">
    <property type="component" value="Unassembled WGS sequence"/>
</dbReference>
<comment type="function">
    <text evidence="6">Part of the dynactin complex that activates the molecular motor dynein for ultra-processive transport along microtubules.</text>
</comment>
<comment type="subcellular location">
    <subcellularLocation>
        <location evidence="1">Cytoplasm</location>
        <location evidence="1">Cytoskeleton</location>
    </subcellularLocation>
</comment>
<evidence type="ECO:0000256" key="5">
    <source>
        <dbReference type="ARBA" id="ARBA00023212"/>
    </source>
</evidence>
<organism evidence="7 8">
    <name type="scientific">Amorphotheca resinae ATCC 22711</name>
    <dbReference type="NCBI Taxonomy" id="857342"/>
    <lineage>
        <taxon>Eukaryota</taxon>
        <taxon>Fungi</taxon>
        <taxon>Dikarya</taxon>
        <taxon>Ascomycota</taxon>
        <taxon>Pezizomycotina</taxon>
        <taxon>Leotiomycetes</taxon>
        <taxon>Helotiales</taxon>
        <taxon>Amorphothecaceae</taxon>
        <taxon>Amorphotheca</taxon>
    </lineage>
</organism>
<dbReference type="OrthoDB" id="2355at2759"/>
<evidence type="ECO:0000256" key="3">
    <source>
        <dbReference type="ARBA" id="ARBA00016573"/>
    </source>
</evidence>
<dbReference type="InterPro" id="IPR011004">
    <property type="entry name" value="Trimer_LpxA-like_sf"/>
</dbReference>
<proteinExistence type="inferred from homology"/>